<dbReference type="HOGENOM" id="CLU_116644_2_3_9"/>
<dbReference type="EMBL" id="ACIP02000004">
    <property type="protein sequence ID" value="EEP27768.1"/>
    <property type="molecule type" value="Genomic_DNA"/>
</dbReference>
<dbReference type="InterPro" id="IPR036249">
    <property type="entry name" value="Thioredoxin-like_sf"/>
</dbReference>
<evidence type="ECO:0000256" key="1">
    <source>
        <dbReference type="PROSITE-ProRule" id="PRU01282"/>
    </source>
</evidence>
<name>C4GCR8_9FIRM</name>
<comment type="similarity">
    <text evidence="1">Belongs to the ArsC family.</text>
</comment>
<comment type="caution">
    <text evidence="2">The sequence shown here is derived from an EMBL/GenBank/DDBJ whole genome shotgun (WGS) entry which is preliminary data.</text>
</comment>
<sequence length="122" mass="14357">MSEEEEQKVNIQIFGVKKSADTRKAERFFQERGIRFQSVDLREKGFSRGELRSVLNAVGGHLELLIDERAKDQKMVTLLRYLAEEDRFDKLLENPQVMKMPVVRNGRQATIGYQPKTWKDWE</sequence>
<dbReference type="PANTHER" id="PTHR30041:SF8">
    <property type="entry name" value="PROTEIN YFFB"/>
    <property type="match status" value="1"/>
</dbReference>
<gene>
    <name evidence="2" type="ORF">GCWU000342_01762</name>
</gene>
<dbReference type="Pfam" id="PF03960">
    <property type="entry name" value="ArsC"/>
    <property type="match status" value="1"/>
</dbReference>
<evidence type="ECO:0000313" key="3">
    <source>
        <dbReference type="Proteomes" id="UP000003494"/>
    </source>
</evidence>
<dbReference type="Proteomes" id="UP000003494">
    <property type="component" value="Unassembled WGS sequence"/>
</dbReference>
<accession>C4GCR8</accession>
<dbReference type="eggNOG" id="COG1393">
    <property type="taxonomic scope" value="Bacteria"/>
</dbReference>
<dbReference type="SUPFAM" id="SSF52833">
    <property type="entry name" value="Thioredoxin-like"/>
    <property type="match status" value="1"/>
</dbReference>
<dbReference type="Gene3D" id="3.40.30.10">
    <property type="entry name" value="Glutaredoxin"/>
    <property type="match status" value="1"/>
</dbReference>
<evidence type="ECO:0000313" key="2">
    <source>
        <dbReference type="EMBL" id="EEP27768.1"/>
    </source>
</evidence>
<dbReference type="STRING" id="626523.GCWU000342_01762"/>
<dbReference type="AlphaFoldDB" id="C4GCR8"/>
<proteinExistence type="inferred from homology"/>
<dbReference type="PROSITE" id="PS51353">
    <property type="entry name" value="ARSC"/>
    <property type="match status" value="1"/>
</dbReference>
<reference evidence="2" key="1">
    <citation type="submission" date="2009-04" db="EMBL/GenBank/DDBJ databases">
        <authorList>
            <person name="Weinstock G."/>
            <person name="Sodergren E."/>
            <person name="Clifton S."/>
            <person name="Fulton L."/>
            <person name="Fulton B."/>
            <person name="Courtney L."/>
            <person name="Fronick C."/>
            <person name="Harrison M."/>
            <person name="Strong C."/>
            <person name="Farmer C."/>
            <person name="Delahaunty K."/>
            <person name="Markovic C."/>
            <person name="Hall O."/>
            <person name="Minx P."/>
            <person name="Tomlinson C."/>
            <person name="Mitreva M."/>
            <person name="Nelson J."/>
            <person name="Hou S."/>
            <person name="Wollam A."/>
            <person name="Pepin K.H."/>
            <person name="Johnson M."/>
            <person name="Bhonagiri V."/>
            <person name="Nash W.E."/>
            <person name="Warren W."/>
            <person name="Chinwalla A."/>
            <person name="Mardis E.R."/>
            <person name="Wilson R.K."/>
        </authorList>
    </citation>
    <scope>NUCLEOTIDE SEQUENCE [LARGE SCALE GENOMIC DNA]</scope>
    <source>
        <strain evidence="2">DSM 14600</strain>
    </source>
</reference>
<keyword evidence="3" id="KW-1185">Reference proteome</keyword>
<protein>
    <submittedName>
        <fullName evidence="2">ArsC family protein</fullName>
    </submittedName>
</protein>
<dbReference type="PANTHER" id="PTHR30041">
    <property type="entry name" value="ARSENATE REDUCTASE"/>
    <property type="match status" value="1"/>
</dbReference>
<organism evidence="2 3">
    <name type="scientific">Shuttleworthella satelles DSM 14600</name>
    <dbReference type="NCBI Taxonomy" id="626523"/>
    <lineage>
        <taxon>Bacteria</taxon>
        <taxon>Bacillati</taxon>
        <taxon>Bacillota</taxon>
        <taxon>Clostridia</taxon>
        <taxon>Lachnospirales</taxon>
        <taxon>Lachnospiraceae</taxon>
        <taxon>Shuttleworthella</taxon>
    </lineage>
</organism>
<dbReference type="InterPro" id="IPR006660">
    <property type="entry name" value="Arsenate_reductase-like"/>
</dbReference>